<evidence type="ECO:0000256" key="2">
    <source>
        <dbReference type="ARBA" id="ARBA00022737"/>
    </source>
</evidence>
<name>A0A0D1XHH4_9PEZI</name>
<evidence type="ECO:0000313" key="4">
    <source>
        <dbReference type="EMBL" id="KIW01681.1"/>
    </source>
</evidence>
<sequence length="642" mass="73059">MSKQSSSQSSSRKRARPSVLVEDNTPSDPAVFSSDPAEPGAENYFAPRRKKQYKGTWWQNGEKQRQRKAFQRNLDSGIFMGSDSSLESIDSEDVEDPKSNNFIPDEPFEGMGTWRRPAANSLCRPVHISEPAVVIEARQRIASFAENGENVFAKDDALRDSIDLANLGLPYLTDDMLIPMQQMVRQPLWKGNYDCGRPSRQEYGNEEDESLSIYSLDSEKDLAEFDETFDLMLDNNALSDLPPRLFTLSGLRRLRLLNNNLTALSPNVSRLKNLQQLDVAGNRLRWLPGEILDRIHLSESGRPALLVDARQNPLLQPFSYVGFRRLVNDIDGSQSQDCSVIPQSIAELKNRIHRLQQLRPSARLTDDVWNVQFEQRSWLLRLYEHCLQRPELIWSHTRSVDDLLEEERQEIARRWGSKLQESSTTANATSLAFDQMRLETIPVMSRETIFMAATPVYYLDISGSPLDRKVILPTELPNDQMVMSARLLEPMASFCVASGERASCHSSDLAKNPLSRIFKQSRVHSLFSLSLSSAASVPDLNHLPALLPEDAPDSVRHGLQHAILSRKEGGRTCPECRRAYIVPRAVWLEYHVLYHTFVQHESIEFTLQDLFVPFVRTVCSWGCAPNFKFADDQLMRNTSQHE</sequence>
<dbReference type="PANTHER" id="PTHR48051:SF54">
    <property type="entry name" value="LEUCINE-RICH REPEAT-CONTAINING PROTEIN"/>
    <property type="match status" value="1"/>
</dbReference>
<dbReference type="GeneID" id="27314836"/>
<dbReference type="SUPFAM" id="SSF52058">
    <property type="entry name" value="L domain-like"/>
    <property type="match status" value="1"/>
</dbReference>
<dbReference type="AlphaFoldDB" id="A0A0D1XHH4"/>
<protein>
    <submittedName>
        <fullName evidence="4">Uncharacterized protein</fullName>
    </submittedName>
</protein>
<feature type="region of interest" description="Disordered" evidence="3">
    <location>
        <begin position="1"/>
        <end position="68"/>
    </location>
</feature>
<dbReference type="OrthoDB" id="1517790at2759"/>
<dbReference type="SMART" id="SM00369">
    <property type="entry name" value="LRR_TYP"/>
    <property type="match status" value="2"/>
</dbReference>
<dbReference type="InterPro" id="IPR001611">
    <property type="entry name" value="Leu-rich_rpt"/>
</dbReference>
<evidence type="ECO:0000313" key="5">
    <source>
        <dbReference type="Proteomes" id="UP000053259"/>
    </source>
</evidence>
<proteinExistence type="predicted"/>
<dbReference type="Gene3D" id="3.80.10.10">
    <property type="entry name" value="Ribonuclease Inhibitor"/>
    <property type="match status" value="1"/>
</dbReference>
<accession>A0A0D1XHH4</accession>
<organism evidence="4 5">
    <name type="scientific">Verruconis gallopava</name>
    <dbReference type="NCBI Taxonomy" id="253628"/>
    <lineage>
        <taxon>Eukaryota</taxon>
        <taxon>Fungi</taxon>
        <taxon>Dikarya</taxon>
        <taxon>Ascomycota</taxon>
        <taxon>Pezizomycotina</taxon>
        <taxon>Dothideomycetes</taxon>
        <taxon>Pleosporomycetidae</taxon>
        <taxon>Venturiales</taxon>
        <taxon>Sympoventuriaceae</taxon>
        <taxon>Verruconis</taxon>
    </lineage>
</organism>
<evidence type="ECO:0000256" key="3">
    <source>
        <dbReference type="SAM" id="MobiDB-lite"/>
    </source>
</evidence>
<evidence type="ECO:0000256" key="1">
    <source>
        <dbReference type="ARBA" id="ARBA00022614"/>
    </source>
</evidence>
<feature type="compositionally biased region" description="Low complexity" evidence="3">
    <location>
        <begin position="1"/>
        <end position="10"/>
    </location>
</feature>
<keyword evidence="5" id="KW-1185">Reference proteome</keyword>
<reference evidence="4 5" key="1">
    <citation type="submission" date="2015-01" db="EMBL/GenBank/DDBJ databases">
        <title>The Genome Sequence of Ochroconis gallopava CBS43764.</title>
        <authorList>
            <consortium name="The Broad Institute Genomics Platform"/>
            <person name="Cuomo C."/>
            <person name="de Hoog S."/>
            <person name="Gorbushina A."/>
            <person name="Stielow B."/>
            <person name="Teixiera M."/>
            <person name="Abouelleil A."/>
            <person name="Chapman S.B."/>
            <person name="Priest M."/>
            <person name="Young S.K."/>
            <person name="Wortman J."/>
            <person name="Nusbaum C."/>
            <person name="Birren B."/>
        </authorList>
    </citation>
    <scope>NUCLEOTIDE SEQUENCE [LARGE SCALE GENOMIC DNA]</scope>
    <source>
        <strain evidence="4 5">CBS 43764</strain>
    </source>
</reference>
<dbReference type="InterPro" id="IPR050216">
    <property type="entry name" value="LRR_domain-containing"/>
</dbReference>
<dbReference type="PANTHER" id="PTHR48051">
    <property type="match status" value="1"/>
</dbReference>
<dbReference type="RefSeq" id="XP_016211550.1">
    <property type="nucleotide sequence ID" value="XM_016360564.1"/>
</dbReference>
<keyword evidence="2" id="KW-0677">Repeat</keyword>
<feature type="region of interest" description="Disordered" evidence="3">
    <location>
        <begin position="87"/>
        <end position="109"/>
    </location>
</feature>
<dbReference type="InParanoid" id="A0A0D1XHH4"/>
<dbReference type="InterPro" id="IPR032675">
    <property type="entry name" value="LRR_dom_sf"/>
</dbReference>
<gene>
    <name evidence="4" type="ORF">PV09_06863</name>
</gene>
<dbReference type="InterPro" id="IPR003591">
    <property type="entry name" value="Leu-rich_rpt_typical-subtyp"/>
</dbReference>
<dbReference type="VEuPathDB" id="FungiDB:PV09_06863"/>
<dbReference type="Pfam" id="PF13855">
    <property type="entry name" value="LRR_8"/>
    <property type="match status" value="1"/>
</dbReference>
<dbReference type="Proteomes" id="UP000053259">
    <property type="component" value="Unassembled WGS sequence"/>
</dbReference>
<dbReference type="STRING" id="253628.A0A0D1XHH4"/>
<dbReference type="GO" id="GO:0005737">
    <property type="term" value="C:cytoplasm"/>
    <property type="evidence" value="ECO:0007669"/>
    <property type="project" value="TreeGrafter"/>
</dbReference>
<keyword evidence="1" id="KW-0433">Leucine-rich repeat</keyword>
<dbReference type="EMBL" id="KN847553">
    <property type="protein sequence ID" value="KIW01681.1"/>
    <property type="molecule type" value="Genomic_DNA"/>
</dbReference>